<dbReference type="EMBL" id="UYRW01012089">
    <property type="protein sequence ID" value="VDN00053.1"/>
    <property type="molecule type" value="Genomic_DNA"/>
</dbReference>
<dbReference type="Proteomes" id="UP000271087">
    <property type="component" value="Unassembled WGS sequence"/>
</dbReference>
<organism evidence="3">
    <name type="scientific">Onchocerca ochengi</name>
    <name type="common">Filarial nematode worm</name>
    <dbReference type="NCBI Taxonomy" id="42157"/>
    <lineage>
        <taxon>Eukaryota</taxon>
        <taxon>Metazoa</taxon>
        <taxon>Ecdysozoa</taxon>
        <taxon>Nematoda</taxon>
        <taxon>Chromadorea</taxon>
        <taxon>Rhabditida</taxon>
        <taxon>Spirurina</taxon>
        <taxon>Spiruromorpha</taxon>
        <taxon>Filarioidea</taxon>
        <taxon>Onchocercidae</taxon>
        <taxon>Onchocerca</taxon>
    </lineage>
</organism>
<proteinExistence type="predicted"/>
<protein>
    <submittedName>
        <fullName evidence="3">COPI_C domain-containing protein</fullName>
    </submittedName>
</protein>
<keyword evidence="2" id="KW-1185">Reference proteome</keyword>
<dbReference type="OrthoDB" id="5873345at2759"/>
<sequence>AERYTSSNEAVWRILSFPMHGRNPAVVHLTLHLENGQRQKDSFAEIPLYSEVPMYHTWNASRKSFERRKRGEPVDGQPVIFKQTTIGRLYTVHPNQDECFFLCMLENSAMNMDFAVETYNEALTMIEDLCV</sequence>
<dbReference type="AlphaFoldDB" id="A0A182EXA2"/>
<accession>A0A182EXA2</accession>
<reference evidence="1 2" key="2">
    <citation type="submission" date="2018-08" db="EMBL/GenBank/DDBJ databases">
        <authorList>
            <person name="Laetsch R D."/>
            <person name="Stevens L."/>
            <person name="Kumar S."/>
            <person name="Blaxter L. M."/>
        </authorList>
    </citation>
    <scope>NUCLEOTIDE SEQUENCE [LARGE SCALE GENOMIC DNA]</scope>
</reference>
<name>A0A182EXA2_ONCOC</name>
<dbReference type="WBParaSite" id="nOo.2.0.1.t12801-RA">
    <property type="protein sequence ID" value="nOo.2.0.1.t12801-RA"/>
    <property type="gene ID" value="nOo.2.0.1.g12801"/>
</dbReference>
<evidence type="ECO:0000313" key="2">
    <source>
        <dbReference type="Proteomes" id="UP000271087"/>
    </source>
</evidence>
<gene>
    <name evidence="1" type="ORF">NOO_LOCUS12801</name>
</gene>
<evidence type="ECO:0000313" key="1">
    <source>
        <dbReference type="EMBL" id="VDN00053.1"/>
    </source>
</evidence>
<dbReference type="STRING" id="42157.A0A182EXA2"/>
<reference evidence="3" key="1">
    <citation type="submission" date="2016-06" db="UniProtKB">
        <authorList>
            <consortium name="WormBaseParasite"/>
        </authorList>
    </citation>
    <scope>IDENTIFICATION</scope>
</reference>
<evidence type="ECO:0000313" key="3">
    <source>
        <dbReference type="WBParaSite" id="nOo.2.0.1.t12801-RA"/>
    </source>
</evidence>